<protein>
    <submittedName>
        <fullName evidence="3">Uncharacterized protein YlbG (UPF0298 family)</fullName>
    </submittedName>
</protein>
<keyword evidence="2" id="KW-1133">Transmembrane helix</keyword>
<accession>A0ABS2T179</accession>
<feature type="transmembrane region" description="Helical" evidence="2">
    <location>
        <begin position="12"/>
        <end position="29"/>
    </location>
</feature>
<keyword evidence="4" id="KW-1185">Reference proteome</keyword>
<evidence type="ECO:0000313" key="4">
    <source>
        <dbReference type="Proteomes" id="UP001179280"/>
    </source>
</evidence>
<organism evidence="3 4">
    <name type="scientific">Shouchella xiaoxiensis</name>
    <dbReference type="NCBI Taxonomy" id="766895"/>
    <lineage>
        <taxon>Bacteria</taxon>
        <taxon>Bacillati</taxon>
        <taxon>Bacillota</taxon>
        <taxon>Bacilli</taxon>
        <taxon>Bacillales</taxon>
        <taxon>Bacillaceae</taxon>
        <taxon>Shouchella</taxon>
    </lineage>
</organism>
<proteinExistence type="predicted"/>
<evidence type="ECO:0000313" key="3">
    <source>
        <dbReference type="EMBL" id="MBM7840237.1"/>
    </source>
</evidence>
<gene>
    <name evidence="3" type="ORF">JOC54_003517</name>
</gene>
<sequence>MIVAENIKKPGWIYALAGIVFVAVISLALLSDLWYRVVVLASLVSLFVYLYFGNRRIEKRLEQLKKEQLVEEIEINHEQEKTKEHDLEALREKEFQLQKLDLDRTQLFEELLSKTQLQEIEKNQIRDRLEQTESETSRVRQEWLNASSRLMSVVRGTKKLFVKESPMKEIAASMDEGILESGSFASLNNEIQRLLPRLSKESSDSLAKSNYIDEENQLTRSGYKALLQASEEDK</sequence>
<dbReference type="Proteomes" id="UP001179280">
    <property type="component" value="Unassembled WGS sequence"/>
</dbReference>
<feature type="coiled-coil region" evidence="1">
    <location>
        <begin position="54"/>
        <end position="81"/>
    </location>
</feature>
<dbReference type="RefSeq" id="WP_204467765.1">
    <property type="nucleotide sequence ID" value="NZ_JAFBCV010000012.1"/>
</dbReference>
<evidence type="ECO:0000256" key="2">
    <source>
        <dbReference type="SAM" id="Phobius"/>
    </source>
</evidence>
<feature type="transmembrane region" description="Helical" evidence="2">
    <location>
        <begin position="35"/>
        <end position="52"/>
    </location>
</feature>
<keyword evidence="1" id="KW-0175">Coiled coil</keyword>
<keyword evidence="2" id="KW-0812">Transmembrane</keyword>
<evidence type="ECO:0000256" key="1">
    <source>
        <dbReference type="SAM" id="Coils"/>
    </source>
</evidence>
<feature type="coiled-coil region" evidence="1">
    <location>
        <begin position="115"/>
        <end position="142"/>
    </location>
</feature>
<name>A0ABS2T179_9BACI</name>
<reference evidence="3" key="1">
    <citation type="submission" date="2021-01" db="EMBL/GenBank/DDBJ databases">
        <title>Genomic Encyclopedia of Type Strains, Phase IV (KMG-IV): sequencing the most valuable type-strain genomes for metagenomic binning, comparative biology and taxonomic classification.</title>
        <authorList>
            <person name="Goeker M."/>
        </authorList>
    </citation>
    <scope>NUCLEOTIDE SEQUENCE</scope>
    <source>
        <strain evidence="3">DSM 21943</strain>
    </source>
</reference>
<comment type="caution">
    <text evidence="3">The sequence shown here is derived from an EMBL/GenBank/DDBJ whole genome shotgun (WGS) entry which is preliminary data.</text>
</comment>
<dbReference type="EMBL" id="JAFBCV010000012">
    <property type="protein sequence ID" value="MBM7840237.1"/>
    <property type="molecule type" value="Genomic_DNA"/>
</dbReference>
<keyword evidence="2" id="KW-0472">Membrane</keyword>